<evidence type="ECO:0000313" key="3">
    <source>
        <dbReference type="Proteomes" id="UP000182409"/>
    </source>
</evidence>
<gene>
    <name evidence="2" type="ORF">SAMN05443244_0877</name>
</gene>
<organism evidence="2 3">
    <name type="scientific">Terriglobus roseus</name>
    <dbReference type="NCBI Taxonomy" id="392734"/>
    <lineage>
        <taxon>Bacteria</taxon>
        <taxon>Pseudomonadati</taxon>
        <taxon>Acidobacteriota</taxon>
        <taxon>Terriglobia</taxon>
        <taxon>Terriglobales</taxon>
        <taxon>Acidobacteriaceae</taxon>
        <taxon>Terriglobus</taxon>
    </lineage>
</organism>
<dbReference type="Proteomes" id="UP000182409">
    <property type="component" value="Unassembled WGS sequence"/>
</dbReference>
<reference evidence="2 3" key="1">
    <citation type="submission" date="2016-10" db="EMBL/GenBank/DDBJ databases">
        <authorList>
            <person name="de Groot N.N."/>
        </authorList>
    </citation>
    <scope>NUCLEOTIDE SEQUENCE [LARGE SCALE GENOMIC DNA]</scope>
    <source>
        <strain evidence="2 3">AB35.6</strain>
    </source>
</reference>
<evidence type="ECO:0000256" key="1">
    <source>
        <dbReference type="SAM" id="Phobius"/>
    </source>
</evidence>
<feature type="transmembrane region" description="Helical" evidence="1">
    <location>
        <begin position="117"/>
        <end position="137"/>
    </location>
</feature>
<dbReference type="AlphaFoldDB" id="A0A1H4JXM8"/>
<keyword evidence="1" id="KW-0812">Transmembrane</keyword>
<keyword evidence="1" id="KW-0472">Membrane</keyword>
<evidence type="ECO:0000313" key="2">
    <source>
        <dbReference type="EMBL" id="SEB50907.1"/>
    </source>
</evidence>
<proteinExistence type="predicted"/>
<name>A0A1H4JXM8_9BACT</name>
<dbReference type="EMBL" id="FNSD01000001">
    <property type="protein sequence ID" value="SEB50907.1"/>
    <property type="molecule type" value="Genomic_DNA"/>
</dbReference>
<keyword evidence="1" id="KW-1133">Transmembrane helix</keyword>
<sequence>MTLSGQVEQLRERQLGVDVFGREPGYETSADPVVRMAAGEVRKRLAQHYASLAQNSAVRISLPLGSYCVEFRFAEIESSQSRAAEVPPLISAAPPVLSQPADPPVAGSPRMMSRSRFSLIVGVLGFLVVGLIGGAYWRARTVSPFFRGISAPSPTIVVLGQLPQADATQSVTLPLGQDIFRSDDAVTIEGATSAVAVCSALTRVGGSCSLREATRITLADLQNRPVILFGAYNNNWALRMTQELPFRFGPLDCKCIVERATGSRVGTVDFSLPRDKIFVDYSVVARFQSQVTDGPVLVVAGVGPMSTQAAADYVSAQERTAEIVHLAPRGWKGGNFELVLGTDVVGGVPGHTSIVRAAFW</sequence>
<dbReference type="OrthoDB" id="115074at2"/>
<accession>A0A1H4JXM8</accession>
<dbReference type="RefSeq" id="WP_074652520.1">
    <property type="nucleotide sequence ID" value="NZ_FNSD01000001.1"/>
</dbReference>
<protein>
    <submittedName>
        <fullName evidence="2">Uncharacterized protein</fullName>
    </submittedName>
</protein>